<feature type="domain" description="PD-(D/E)XK endonuclease-like" evidence="1">
    <location>
        <begin position="599"/>
        <end position="788"/>
    </location>
</feature>
<accession>A0A9D1FG93</accession>
<dbReference type="EMBL" id="DVJI01000006">
    <property type="protein sequence ID" value="HIS70573.1"/>
    <property type="molecule type" value="Genomic_DNA"/>
</dbReference>
<sequence length="837" mass="91617">MASNNNIFYATNPARMTDALAYVLDASGVDLADMLIFLPSRRAVRVVEKYLVHRAGRAVFLPRLVALGEGADDVAPDDDVTVDAVPDMLRVVTAANLLTADASIGNFSTALPVAHDLIRMQDYLENEGIDATQINWNTLVDERYAAHFQRKAQILSILSRVADQIADNRPTRARARNADIRGWIDLLDKYKLVVVCASTASVPATADLMVAVAGLAHGRIILSGRISGDASDFELNTNPYNAEYRFLRRLGIDASDVLPIDVGASPIEFFNHAFGNNPARPDNGADVQHCHLVVCDRESEEAATVAEIAARARNAGKSVLVITPDAAGNQRIASALTARGMTADFSGGVPGTMTPAGRAILNLFDAWAERGDTATFDRIYAAADFDLMETIVRIVDDGNFDFTPSFDASDLASVQVWRAISELSQCLGRAHIRLNMVDARAFLADAISGATVRGTMNDGADIIVLGTIESRMQTADVVILTGLNDGMFPARGYENAWLPRDVAEKIGLPSPDRKVSLQSLDFMNLSCGTDVYWTRSAVAGGVQTTQSRFLSRVAVRGGQFDETAGVDLLRVVRACDVVPMRPLDTAAPTPPADWGDVYVTELELLIHNPYAFYVRHMLRLRVLNDYWTGPDARDFGNLVHSVIEDAREFNSDTLVREMDARARQILGADSVLFHFWHKRFSEIAPVVCDVFSALPASRAEIGGAVTIDGHVIRARADRIWDGGVMDIKTGAAPSKKQLTDGNMPQLPLEAYMLQSGGFAIPTTSKSRTPVMMFLQLKNNDVRAIEYDAETTRAMMNAAYDKTKQMIDIFLVGRAPYEYRQTNEAKYHVYDDLARVDD</sequence>
<dbReference type="Proteomes" id="UP000886742">
    <property type="component" value="Unassembled WGS sequence"/>
</dbReference>
<dbReference type="AlphaFoldDB" id="A0A9D1FG93"/>
<evidence type="ECO:0000313" key="3">
    <source>
        <dbReference type="Proteomes" id="UP000886742"/>
    </source>
</evidence>
<reference evidence="2" key="2">
    <citation type="journal article" date="2021" name="PeerJ">
        <title>Extensive microbial diversity within the chicken gut microbiome revealed by metagenomics and culture.</title>
        <authorList>
            <person name="Gilroy R."/>
            <person name="Ravi A."/>
            <person name="Getino M."/>
            <person name="Pursley I."/>
            <person name="Horton D.L."/>
            <person name="Alikhan N.F."/>
            <person name="Baker D."/>
            <person name="Gharbi K."/>
            <person name="Hall N."/>
            <person name="Watson M."/>
            <person name="Adriaenssens E.M."/>
            <person name="Foster-Nyarko E."/>
            <person name="Jarju S."/>
            <person name="Secka A."/>
            <person name="Antonio M."/>
            <person name="Oren A."/>
            <person name="Chaudhuri R.R."/>
            <person name="La Ragione R."/>
            <person name="Hildebrand F."/>
            <person name="Pallen M.J."/>
        </authorList>
    </citation>
    <scope>NUCLEOTIDE SEQUENCE</scope>
    <source>
        <strain evidence="2">ChiGjej3B3-5194</strain>
    </source>
</reference>
<organism evidence="2 3">
    <name type="scientific">Candidatus Enterousia intestinigallinarum</name>
    <dbReference type="NCBI Taxonomy" id="2840790"/>
    <lineage>
        <taxon>Bacteria</taxon>
        <taxon>Pseudomonadati</taxon>
        <taxon>Pseudomonadota</taxon>
        <taxon>Alphaproteobacteria</taxon>
        <taxon>Candidatus Enterousia</taxon>
    </lineage>
</organism>
<dbReference type="SUPFAM" id="SSF52540">
    <property type="entry name" value="P-loop containing nucleoside triphosphate hydrolases"/>
    <property type="match status" value="1"/>
</dbReference>
<protein>
    <submittedName>
        <fullName evidence="2">PD-(D/E)XK nuclease family protein</fullName>
    </submittedName>
</protein>
<dbReference type="Pfam" id="PF12705">
    <property type="entry name" value="PDDEXK_1"/>
    <property type="match status" value="1"/>
</dbReference>
<evidence type="ECO:0000313" key="2">
    <source>
        <dbReference type="EMBL" id="HIS70573.1"/>
    </source>
</evidence>
<proteinExistence type="predicted"/>
<name>A0A9D1FG93_9PROT</name>
<dbReference type="InterPro" id="IPR038726">
    <property type="entry name" value="PDDEXK_AddAB-type"/>
</dbReference>
<evidence type="ECO:0000259" key="1">
    <source>
        <dbReference type="Pfam" id="PF12705"/>
    </source>
</evidence>
<comment type="caution">
    <text evidence="2">The sequence shown here is derived from an EMBL/GenBank/DDBJ whole genome shotgun (WGS) entry which is preliminary data.</text>
</comment>
<dbReference type="InterPro" id="IPR027417">
    <property type="entry name" value="P-loop_NTPase"/>
</dbReference>
<gene>
    <name evidence="2" type="ORF">IAD02_01100</name>
</gene>
<reference evidence="2" key="1">
    <citation type="submission" date="2020-10" db="EMBL/GenBank/DDBJ databases">
        <authorList>
            <person name="Gilroy R."/>
        </authorList>
    </citation>
    <scope>NUCLEOTIDE SEQUENCE</scope>
    <source>
        <strain evidence="2">ChiGjej3B3-5194</strain>
    </source>
</reference>